<keyword evidence="3" id="KW-1185">Reference proteome</keyword>
<gene>
    <name evidence="2" type="ORF">ISS99_13765</name>
</gene>
<name>A0ABS2KI82_9GAMM</name>
<proteinExistence type="predicted"/>
<keyword evidence="1" id="KW-0732">Signal</keyword>
<evidence type="ECO:0000256" key="1">
    <source>
        <dbReference type="SAM" id="SignalP"/>
    </source>
</evidence>
<evidence type="ECO:0000313" key="3">
    <source>
        <dbReference type="Proteomes" id="UP001430193"/>
    </source>
</evidence>
<reference evidence="2" key="1">
    <citation type="submission" date="2020-10" db="EMBL/GenBank/DDBJ databases">
        <title>Phylogeny of dyella-like bacteria.</title>
        <authorList>
            <person name="Fu J."/>
        </authorList>
    </citation>
    <scope>NUCLEOTIDE SEQUENCE</scope>
    <source>
        <strain evidence="2">DHON07</strain>
    </source>
</reference>
<organism evidence="2 3">
    <name type="scientific">Dyella mobilis</name>
    <dbReference type="NCBI Taxonomy" id="1849582"/>
    <lineage>
        <taxon>Bacteria</taxon>
        <taxon>Pseudomonadati</taxon>
        <taxon>Pseudomonadota</taxon>
        <taxon>Gammaproteobacteria</taxon>
        <taxon>Lysobacterales</taxon>
        <taxon>Rhodanobacteraceae</taxon>
        <taxon>Dyella</taxon>
    </lineage>
</organism>
<feature type="signal peptide" evidence="1">
    <location>
        <begin position="1"/>
        <end position="40"/>
    </location>
</feature>
<feature type="chain" id="PRO_5045442571" evidence="1">
    <location>
        <begin position="41"/>
        <end position="132"/>
    </location>
</feature>
<dbReference type="Pfam" id="PF13620">
    <property type="entry name" value="CarboxypepD_reg"/>
    <property type="match status" value="1"/>
</dbReference>
<dbReference type="Proteomes" id="UP001430193">
    <property type="component" value="Unassembled WGS sequence"/>
</dbReference>
<dbReference type="SUPFAM" id="SSF49452">
    <property type="entry name" value="Starch-binding domain-like"/>
    <property type="match status" value="1"/>
</dbReference>
<sequence length="132" mass="13718">MNITQYFTTHHRNRGLRSLICGSAATAVLGIIAASLPTTAGAQSTTSHIFGQAPAGETVVAQNGATGLHRHAKANAKGRYTIDPLPAGDYIVTLEKDGKTVDKQSNVSLVVGRGAEVDFGCPNDQCAAADNR</sequence>
<protein>
    <submittedName>
        <fullName evidence="2">Carboxypeptidase regulatory-like domain-containing protein</fullName>
    </submittedName>
</protein>
<dbReference type="EMBL" id="JADIKF010000039">
    <property type="protein sequence ID" value="MBM7130600.1"/>
    <property type="molecule type" value="Genomic_DNA"/>
</dbReference>
<dbReference type="InterPro" id="IPR013784">
    <property type="entry name" value="Carb-bd-like_fold"/>
</dbReference>
<dbReference type="RefSeq" id="WP_204632167.1">
    <property type="nucleotide sequence ID" value="NZ_BSOC01000002.1"/>
</dbReference>
<comment type="caution">
    <text evidence="2">The sequence shown here is derived from an EMBL/GenBank/DDBJ whole genome shotgun (WGS) entry which is preliminary data.</text>
</comment>
<accession>A0ABS2KI82</accession>
<dbReference type="Gene3D" id="2.60.40.1120">
    <property type="entry name" value="Carboxypeptidase-like, regulatory domain"/>
    <property type="match status" value="1"/>
</dbReference>
<evidence type="ECO:0000313" key="2">
    <source>
        <dbReference type="EMBL" id="MBM7130600.1"/>
    </source>
</evidence>